<accession>A0A3B0ZMG0</accession>
<dbReference type="Gene3D" id="1.25.40.10">
    <property type="entry name" value="Tetratricopeptide repeat domain"/>
    <property type="match status" value="1"/>
</dbReference>
<dbReference type="SUPFAM" id="SSF48452">
    <property type="entry name" value="TPR-like"/>
    <property type="match status" value="1"/>
</dbReference>
<dbReference type="GO" id="GO:0006493">
    <property type="term" value="P:protein O-linked glycosylation"/>
    <property type="evidence" value="ECO:0007669"/>
    <property type="project" value="InterPro"/>
</dbReference>
<dbReference type="AlphaFoldDB" id="A0A3B0ZMG0"/>
<dbReference type="InterPro" id="IPR019734">
    <property type="entry name" value="TPR_rpt"/>
</dbReference>
<sequence length="205" mass="23262">MHYTKLLSLLSIFVLLLGGCTSGPTQKPASDLLTEKSQENSGKPPTEELTTRYQSALTELSNGDYETAKKSLQKIIDIDADLAGPWANLALIHIKQQNYQEAEKKVKIALEKNPEMAQALNITGFIEYQKGNINTAKHYYQKAITNKPDYALAHYNLALLYDLYLQDIAKAVIHYQHYLNLSDHQDKKTRVWVKELKRNLPQGDT</sequence>
<gene>
    <name evidence="2" type="ORF">MNBD_GAMMA18-278</name>
</gene>
<dbReference type="GO" id="GO:0097363">
    <property type="term" value="F:protein O-acetylglucosaminyltransferase activity"/>
    <property type="evidence" value="ECO:0007669"/>
    <property type="project" value="TreeGrafter"/>
</dbReference>
<proteinExistence type="predicted"/>
<dbReference type="Pfam" id="PF13414">
    <property type="entry name" value="TPR_11"/>
    <property type="match status" value="1"/>
</dbReference>
<evidence type="ECO:0000256" key="1">
    <source>
        <dbReference type="SAM" id="MobiDB-lite"/>
    </source>
</evidence>
<dbReference type="InterPro" id="IPR011990">
    <property type="entry name" value="TPR-like_helical_dom_sf"/>
</dbReference>
<protein>
    <submittedName>
        <fullName evidence="2">Uncharacterized protein</fullName>
    </submittedName>
</protein>
<name>A0A3B0ZMG0_9ZZZZ</name>
<dbReference type="PANTHER" id="PTHR44366">
    <property type="entry name" value="UDP-N-ACETYLGLUCOSAMINE--PEPTIDE N-ACETYLGLUCOSAMINYLTRANSFERASE 110 KDA SUBUNIT"/>
    <property type="match status" value="1"/>
</dbReference>
<organism evidence="2">
    <name type="scientific">hydrothermal vent metagenome</name>
    <dbReference type="NCBI Taxonomy" id="652676"/>
    <lineage>
        <taxon>unclassified sequences</taxon>
        <taxon>metagenomes</taxon>
        <taxon>ecological metagenomes</taxon>
    </lineage>
</organism>
<dbReference type="InterPro" id="IPR037919">
    <property type="entry name" value="OGT"/>
</dbReference>
<dbReference type="SMART" id="SM00028">
    <property type="entry name" value="TPR"/>
    <property type="match status" value="4"/>
</dbReference>
<feature type="region of interest" description="Disordered" evidence="1">
    <location>
        <begin position="27"/>
        <end position="49"/>
    </location>
</feature>
<dbReference type="EMBL" id="UOFP01000180">
    <property type="protein sequence ID" value="VAW87339.1"/>
    <property type="molecule type" value="Genomic_DNA"/>
</dbReference>
<dbReference type="PROSITE" id="PS51257">
    <property type="entry name" value="PROKAR_LIPOPROTEIN"/>
    <property type="match status" value="1"/>
</dbReference>
<evidence type="ECO:0000313" key="2">
    <source>
        <dbReference type="EMBL" id="VAW87339.1"/>
    </source>
</evidence>
<dbReference type="PROSITE" id="PS50005">
    <property type="entry name" value="TPR"/>
    <property type="match status" value="2"/>
</dbReference>
<dbReference type="PANTHER" id="PTHR44366:SF1">
    <property type="entry name" value="UDP-N-ACETYLGLUCOSAMINE--PEPTIDE N-ACETYLGLUCOSAMINYLTRANSFERASE 110 KDA SUBUNIT"/>
    <property type="match status" value="1"/>
</dbReference>
<dbReference type="Pfam" id="PF14559">
    <property type="entry name" value="TPR_19"/>
    <property type="match status" value="1"/>
</dbReference>
<reference evidence="2" key="1">
    <citation type="submission" date="2018-06" db="EMBL/GenBank/DDBJ databases">
        <authorList>
            <person name="Zhirakovskaya E."/>
        </authorList>
    </citation>
    <scope>NUCLEOTIDE SEQUENCE</scope>
</reference>